<comment type="similarity">
    <text evidence="1 4">Belongs to the D-isomer specific 2-hydroxyacid dehydrogenase family.</text>
</comment>
<keyword evidence="3" id="KW-0520">NAD</keyword>
<dbReference type="PROSITE" id="PS00671">
    <property type="entry name" value="D_2_HYDROXYACID_DH_3"/>
    <property type="match status" value="1"/>
</dbReference>
<protein>
    <submittedName>
        <fullName evidence="7">Hydroxyacid dehydrogenase</fullName>
    </submittedName>
</protein>
<gene>
    <name evidence="7" type="ORF">SM124_19435</name>
</gene>
<dbReference type="InterPro" id="IPR036291">
    <property type="entry name" value="NAD(P)-bd_dom_sf"/>
</dbReference>
<proteinExistence type="inferred from homology"/>
<feature type="domain" description="D-isomer specific 2-hydroxyacid dehydrogenase catalytic" evidence="5">
    <location>
        <begin position="14"/>
        <end position="317"/>
    </location>
</feature>
<evidence type="ECO:0000313" key="7">
    <source>
        <dbReference type="EMBL" id="MDZ5473897.1"/>
    </source>
</evidence>
<evidence type="ECO:0000256" key="1">
    <source>
        <dbReference type="ARBA" id="ARBA00005854"/>
    </source>
</evidence>
<dbReference type="CDD" id="cd12173">
    <property type="entry name" value="PGDH_4"/>
    <property type="match status" value="1"/>
</dbReference>
<organism evidence="7 8">
    <name type="scientific">Robertmurraya mangrovi</name>
    <dbReference type="NCBI Taxonomy" id="3098077"/>
    <lineage>
        <taxon>Bacteria</taxon>
        <taxon>Bacillati</taxon>
        <taxon>Bacillota</taxon>
        <taxon>Bacilli</taxon>
        <taxon>Bacillales</taxon>
        <taxon>Bacillaceae</taxon>
        <taxon>Robertmurraya</taxon>
    </lineage>
</organism>
<dbReference type="Pfam" id="PF00389">
    <property type="entry name" value="2-Hacid_dh"/>
    <property type="match status" value="1"/>
</dbReference>
<dbReference type="InterPro" id="IPR029753">
    <property type="entry name" value="D-isomer_DH_CS"/>
</dbReference>
<feature type="domain" description="D-isomer specific 2-hydroxyacid dehydrogenase NAD-binding" evidence="6">
    <location>
        <begin position="108"/>
        <end position="289"/>
    </location>
</feature>
<dbReference type="InterPro" id="IPR006140">
    <property type="entry name" value="D-isomer_DH_NAD-bd"/>
</dbReference>
<evidence type="ECO:0000313" key="8">
    <source>
        <dbReference type="Proteomes" id="UP001290455"/>
    </source>
</evidence>
<accession>A0ABU5J3F9</accession>
<evidence type="ECO:0000256" key="3">
    <source>
        <dbReference type="ARBA" id="ARBA00023027"/>
    </source>
</evidence>
<dbReference type="RefSeq" id="WP_322448190.1">
    <property type="nucleotide sequence ID" value="NZ_JAXOFX010000017.1"/>
</dbReference>
<dbReference type="SUPFAM" id="SSF51735">
    <property type="entry name" value="NAD(P)-binding Rossmann-fold domains"/>
    <property type="match status" value="1"/>
</dbReference>
<dbReference type="InterPro" id="IPR006139">
    <property type="entry name" value="D-isomer_2_OHA_DH_cat_dom"/>
</dbReference>
<dbReference type="InterPro" id="IPR050857">
    <property type="entry name" value="D-2-hydroxyacid_DH"/>
</dbReference>
<dbReference type="Gene3D" id="3.40.50.720">
    <property type="entry name" value="NAD(P)-binding Rossmann-like Domain"/>
    <property type="match status" value="2"/>
</dbReference>
<evidence type="ECO:0000259" key="5">
    <source>
        <dbReference type="Pfam" id="PF00389"/>
    </source>
</evidence>
<name>A0ABU5J3F9_9BACI</name>
<evidence type="ECO:0000256" key="2">
    <source>
        <dbReference type="ARBA" id="ARBA00023002"/>
    </source>
</evidence>
<sequence length="331" mass="36603">MTKPKVLQILPMYHPNGEKVLREGAEVFQTNLYDIPHLCECVKGVEAIVLRAPAKITKEVIDANPNIKVISGAGVGLDNIDVEYATKKGILVLHAPSVNKVSTAEHAIMLIMALAKNVIPMHEEMKKGNYDSRNTIPSRELKGKKVGLIGFGNIAQEVARRLKLGFEMEVTAWVREYKPEKHGIAEEIGIHINTNMEEVFSDADFVSLHIPLNEHTRKSIDSKLFKLMKPSAYLINTARGAIINQEDLYLALKEHYLAGAGLDVFEPEPPAKDLPLLSLPNVIVTPHVGGTTVECNYIMSTTVAENVIKTLNGEKPDYIGNPELLKSKMLE</sequence>
<keyword evidence="2 4" id="KW-0560">Oxidoreductase</keyword>
<comment type="caution">
    <text evidence="7">The sequence shown here is derived from an EMBL/GenBank/DDBJ whole genome shotgun (WGS) entry which is preliminary data.</text>
</comment>
<reference evidence="7 8" key="1">
    <citation type="submission" date="2023-11" db="EMBL/GenBank/DDBJ databases">
        <title>Bacillus jintuensis, isolated from a mudflat on the Beibu Gulf coast.</title>
        <authorList>
            <person name="Li M."/>
        </authorList>
    </citation>
    <scope>NUCLEOTIDE SEQUENCE [LARGE SCALE GENOMIC DNA]</scope>
    <source>
        <strain evidence="7 8">31A1R</strain>
    </source>
</reference>
<evidence type="ECO:0000256" key="4">
    <source>
        <dbReference type="RuleBase" id="RU003719"/>
    </source>
</evidence>
<dbReference type="PANTHER" id="PTHR42789">
    <property type="entry name" value="D-ISOMER SPECIFIC 2-HYDROXYACID DEHYDROGENASE FAMILY PROTEIN (AFU_ORTHOLOGUE AFUA_6G10090)"/>
    <property type="match status" value="1"/>
</dbReference>
<dbReference type="EMBL" id="JAXOFX010000017">
    <property type="protein sequence ID" value="MDZ5473897.1"/>
    <property type="molecule type" value="Genomic_DNA"/>
</dbReference>
<dbReference type="Pfam" id="PF02826">
    <property type="entry name" value="2-Hacid_dh_C"/>
    <property type="match status" value="1"/>
</dbReference>
<keyword evidence="8" id="KW-1185">Reference proteome</keyword>
<dbReference type="Proteomes" id="UP001290455">
    <property type="component" value="Unassembled WGS sequence"/>
</dbReference>
<dbReference type="PANTHER" id="PTHR42789:SF1">
    <property type="entry name" value="D-ISOMER SPECIFIC 2-HYDROXYACID DEHYDROGENASE FAMILY PROTEIN (AFU_ORTHOLOGUE AFUA_6G10090)"/>
    <property type="match status" value="1"/>
</dbReference>
<dbReference type="SUPFAM" id="SSF52283">
    <property type="entry name" value="Formate/glycerate dehydrogenase catalytic domain-like"/>
    <property type="match status" value="1"/>
</dbReference>
<evidence type="ECO:0000259" key="6">
    <source>
        <dbReference type="Pfam" id="PF02826"/>
    </source>
</evidence>